<evidence type="ECO:0000313" key="3">
    <source>
        <dbReference type="Proteomes" id="UP001219525"/>
    </source>
</evidence>
<feature type="compositionally biased region" description="Polar residues" evidence="1">
    <location>
        <begin position="233"/>
        <end position="243"/>
    </location>
</feature>
<organism evidence="2 3">
    <name type="scientific">Mycena pura</name>
    <dbReference type="NCBI Taxonomy" id="153505"/>
    <lineage>
        <taxon>Eukaryota</taxon>
        <taxon>Fungi</taxon>
        <taxon>Dikarya</taxon>
        <taxon>Basidiomycota</taxon>
        <taxon>Agaricomycotina</taxon>
        <taxon>Agaricomycetes</taxon>
        <taxon>Agaricomycetidae</taxon>
        <taxon>Agaricales</taxon>
        <taxon>Marasmiineae</taxon>
        <taxon>Mycenaceae</taxon>
        <taxon>Mycena</taxon>
    </lineage>
</organism>
<dbReference type="AlphaFoldDB" id="A0AAD6UL38"/>
<accession>A0AAD6UL38</accession>
<proteinExistence type="predicted"/>
<gene>
    <name evidence="2" type="ORF">GGX14DRAFT_408406</name>
</gene>
<dbReference type="Proteomes" id="UP001219525">
    <property type="component" value="Unassembled WGS sequence"/>
</dbReference>
<evidence type="ECO:0000256" key="1">
    <source>
        <dbReference type="SAM" id="MobiDB-lite"/>
    </source>
</evidence>
<name>A0AAD6UL38_9AGAR</name>
<sequence length="326" mass="36272">MLWLLTCTQRRGRDLQPPIHVRHKPERYSLLRGGVGTMKLTLMHRRRREWWHRWCRMGGGGGQTIGYSVGRRNEEMNNFTLGGVVQSDNDAQVEMAYKVPNLKQIEQREADKQNDLASQNVDLQGLIQVKHIKIQSAQAQVILASHKSPLSPSPLAAVDDVGDVKYKKIAKISKKLRQSVPATCAHRTPFGAMPCITDSHHAPLEQWAIWDSRPPAASSLESTNLSVGRGTLTPPTKQGSLHPSRSPDHGCCGQNGTAATEKRQAGFHHLLDDGLKEQLATVTRRCRHRAAAIALPPRGHRAAATALWHYTAQNTRPTPRSALRKR</sequence>
<dbReference type="EMBL" id="JARJCW010000161">
    <property type="protein sequence ID" value="KAJ7189952.1"/>
    <property type="molecule type" value="Genomic_DNA"/>
</dbReference>
<keyword evidence="3" id="KW-1185">Reference proteome</keyword>
<feature type="region of interest" description="Disordered" evidence="1">
    <location>
        <begin position="218"/>
        <end position="257"/>
    </location>
</feature>
<protein>
    <submittedName>
        <fullName evidence="2">Uncharacterized protein</fullName>
    </submittedName>
</protein>
<evidence type="ECO:0000313" key="2">
    <source>
        <dbReference type="EMBL" id="KAJ7189952.1"/>
    </source>
</evidence>
<comment type="caution">
    <text evidence="2">The sequence shown here is derived from an EMBL/GenBank/DDBJ whole genome shotgun (WGS) entry which is preliminary data.</text>
</comment>
<reference evidence="2" key="1">
    <citation type="submission" date="2023-03" db="EMBL/GenBank/DDBJ databases">
        <title>Massive genome expansion in bonnet fungi (Mycena s.s.) driven by repeated elements and novel gene families across ecological guilds.</title>
        <authorList>
            <consortium name="Lawrence Berkeley National Laboratory"/>
            <person name="Harder C.B."/>
            <person name="Miyauchi S."/>
            <person name="Viragh M."/>
            <person name="Kuo A."/>
            <person name="Thoen E."/>
            <person name="Andreopoulos B."/>
            <person name="Lu D."/>
            <person name="Skrede I."/>
            <person name="Drula E."/>
            <person name="Henrissat B."/>
            <person name="Morin E."/>
            <person name="Kohler A."/>
            <person name="Barry K."/>
            <person name="LaButti K."/>
            <person name="Morin E."/>
            <person name="Salamov A."/>
            <person name="Lipzen A."/>
            <person name="Mereny Z."/>
            <person name="Hegedus B."/>
            <person name="Baldrian P."/>
            <person name="Stursova M."/>
            <person name="Weitz H."/>
            <person name="Taylor A."/>
            <person name="Grigoriev I.V."/>
            <person name="Nagy L.G."/>
            <person name="Martin F."/>
            <person name="Kauserud H."/>
        </authorList>
    </citation>
    <scope>NUCLEOTIDE SEQUENCE</scope>
    <source>
        <strain evidence="2">9144</strain>
    </source>
</reference>